<comment type="pathway">
    <text evidence="2">Amino-acid biosynthesis; L-serine biosynthesis; L-serine from 3-phospho-D-glycerate: step 3/3.</text>
</comment>
<evidence type="ECO:0000256" key="6">
    <source>
        <dbReference type="ARBA" id="ARBA00022723"/>
    </source>
</evidence>
<proteinExistence type="inferred from homology"/>
<dbReference type="InterPro" id="IPR023214">
    <property type="entry name" value="HAD_sf"/>
</dbReference>
<dbReference type="GO" id="GO:0006564">
    <property type="term" value="P:L-serine biosynthetic process"/>
    <property type="evidence" value="ECO:0007669"/>
    <property type="project" value="UniProtKB-KW"/>
</dbReference>
<evidence type="ECO:0000313" key="13">
    <source>
        <dbReference type="EMBL" id="GAD82684.1"/>
    </source>
</evidence>
<dbReference type="PANTHER" id="PTHR43344">
    <property type="entry name" value="PHOSPHOSERINE PHOSPHATASE"/>
    <property type="match status" value="1"/>
</dbReference>
<evidence type="ECO:0000256" key="10">
    <source>
        <dbReference type="ARBA" id="ARBA00048138"/>
    </source>
</evidence>
<evidence type="ECO:0000256" key="9">
    <source>
        <dbReference type="ARBA" id="ARBA00023299"/>
    </source>
</evidence>
<dbReference type="EC" id="3.1.3.3" evidence="4"/>
<keyword evidence="14" id="KW-1185">Reference proteome</keyword>
<dbReference type="GeneID" id="91519569"/>
<comment type="catalytic activity">
    <reaction evidence="11">
        <text>O-phospho-D-serine + H2O = D-serine + phosphate</text>
        <dbReference type="Rhea" id="RHEA:24873"/>
        <dbReference type="ChEBI" id="CHEBI:15377"/>
        <dbReference type="ChEBI" id="CHEBI:35247"/>
        <dbReference type="ChEBI" id="CHEBI:43474"/>
        <dbReference type="ChEBI" id="CHEBI:58680"/>
        <dbReference type="EC" id="3.1.3.3"/>
    </reaction>
</comment>
<dbReference type="GO" id="GO:0005737">
    <property type="term" value="C:cytoplasm"/>
    <property type="evidence" value="ECO:0007669"/>
    <property type="project" value="TreeGrafter"/>
</dbReference>
<comment type="caution">
    <text evidence="13">The sequence shown here is derived from an EMBL/GenBank/DDBJ whole genome shotgun (WGS) entry which is preliminary data.</text>
</comment>
<evidence type="ECO:0000256" key="8">
    <source>
        <dbReference type="ARBA" id="ARBA00022842"/>
    </source>
</evidence>
<keyword evidence="5" id="KW-0028">Amino-acid biosynthesis</keyword>
<evidence type="ECO:0000256" key="5">
    <source>
        <dbReference type="ARBA" id="ARBA00022605"/>
    </source>
</evidence>
<dbReference type="SUPFAM" id="SSF56784">
    <property type="entry name" value="HAD-like"/>
    <property type="match status" value="1"/>
</dbReference>
<dbReference type="eggNOG" id="COG0560">
    <property type="taxonomic scope" value="Bacteria"/>
</dbReference>
<evidence type="ECO:0000256" key="12">
    <source>
        <dbReference type="SAM" id="MobiDB-lite"/>
    </source>
</evidence>
<name>U5EC08_NOCAS</name>
<feature type="region of interest" description="Disordered" evidence="12">
    <location>
        <begin position="213"/>
        <end position="239"/>
    </location>
</feature>
<dbReference type="RefSeq" id="WP_022565810.1">
    <property type="nucleotide sequence ID" value="NZ_BAFO02000012.1"/>
</dbReference>
<evidence type="ECO:0000256" key="11">
    <source>
        <dbReference type="ARBA" id="ARBA00048523"/>
    </source>
</evidence>
<organism evidence="13 14">
    <name type="scientific">Nocardia asteroides NBRC 15531</name>
    <dbReference type="NCBI Taxonomy" id="1110697"/>
    <lineage>
        <taxon>Bacteria</taxon>
        <taxon>Bacillati</taxon>
        <taxon>Actinomycetota</taxon>
        <taxon>Actinomycetes</taxon>
        <taxon>Mycobacteriales</taxon>
        <taxon>Nocardiaceae</taxon>
        <taxon>Nocardia</taxon>
    </lineage>
</organism>
<sequence length="239" mass="25907">MRGYTEAQIADFARAARKQNLDATEGSEQTIGTTEVDGYVRYYSQIQNLIAVLRDNGFDVRIISASAEPVVRVWAEELDIPGDKVMGVPLLADNGVYTGHIPGCGGKDLDQVITYIDGKRCRVNEQVFGVEGAAAFQQLPAARRAAFAAGDSDTDVVFLGDATGLRLVVNRNKTELMCNAYGADDGTWVINPMFIDPKPRRSEPYPCASAGFTAADGTGVPLRRPDGTTVPDQQDRVFR</sequence>
<dbReference type="Gene3D" id="3.40.50.1000">
    <property type="entry name" value="HAD superfamily/HAD-like"/>
    <property type="match status" value="1"/>
</dbReference>
<accession>U5EC08</accession>
<dbReference type="AlphaFoldDB" id="U5EC08"/>
<evidence type="ECO:0000256" key="4">
    <source>
        <dbReference type="ARBA" id="ARBA00012640"/>
    </source>
</evidence>
<evidence type="ECO:0000256" key="2">
    <source>
        <dbReference type="ARBA" id="ARBA00005135"/>
    </source>
</evidence>
<gene>
    <name evidence="13" type="ORF">NCAST_12_00360</name>
</gene>
<dbReference type="GO" id="GO:0000287">
    <property type="term" value="F:magnesium ion binding"/>
    <property type="evidence" value="ECO:0007669"/>
    <property type="project" value="TreeGrafter"/>
</dbReference>
<dbReference type="InterPro" id="IPR050582">
    <property type="entry name" value="HAD-like_SerB"/>
</dbReference>
<dbReference type="GO" id="GO:0036424">
    <property type="term" value="F:L-phosphoserine phosphatase activity"/>
    <property type="evidence" value="ECO:0007669"/>
    <property type="project" value="TreeGrafter"/>
</dbReference>
<comment type="cofactor">
    <cofactor evidence="1">
        <name>Mg(2+)</name>
        <dbReference type="ChEBI" id="CHEBI:18420"/>
    </cofactor>
</comment>
<dbReference type="Proteomes" id="UP000017048">
    <property type="component" value="Unassembled WGS sequence"/>
</dbReference>
<evidence type="ECO:0000313" key="14">
    <source>
        <dbReference type="Proteomes" id="UP000017048"/>
    </source>
</evidence>
<comment type="catalytic activity">
    <reaction evidence="10">
        <text>O-phospho-L-serine + H2O = L-serine + phosphate</text>
        <dbReference type="Rhea" id="RHEA:21208"/>
        <dbReference type="ChEBI" id="CHEBI:15377"/>
        <dbReference type="ChEBI" id="CHEBI:33384"/>
        <dbReference type="ChEBI" id="CHEBI:43474"/>
        <dbReference type="ChEBI" id="CHEBI:57524"/>
        <dbReference type="EC" id="3.1.3.3"/>
    </reaction>
</comment>
<keyword evidence="9" id="KW-0718">Serine biosynthesis</keyword>
<keyword evidence="7" id="KW-0378">Hydrolase</keyword>
<keyword evidence="8" id="KW-0460">Magnesium</keyword>
<dbReference type="PANTHER" id="PTHR43344:SF2">
    <property type="entry name" value="PHOSPHOSERINE PHOSPHATASE"/>
    <property type="match status" value="1"/>
</dbReference>
<dbReference type="InterPro" id="IPR036412">
    <property type="entry name" value="HAD-like_sf"/>
</dbReference>
<reference evidence="13 14" key="1">
    <citation type="journal article" date="2014" name="BMC Genomics">
        <title>Genome based analysis of type-I polyketide synthase and nonribosomal peptide synthetase gene clusters in seven strains of five representative Nocardia species.</title>
        <authorList>
            <person name="Komaki H."/>
            <person name="Ichikawa N."/>
            <person name="Hosoyama A."/>
            <person name="Takahashi-Nakaguchi A."/>
            <person name="Matsuzawa T."/>
            <person name="Suzuki K."/>
            <person name="Fujita N."/>
            <person name="Gonoi T."/>
        </authorList>
    </citation>
    <scope>NUCLEOTIDE SEQUENCE [LARGE SCALE GENOMIC DNA]</scope>
    <source>
        <strain evidence="13 14">NBRC 15531</strain>
    </source>
</reference>
<keyword evidence="6" id="KW-0479">Metal-binding</keyword>
<protein>
    <recommendedName>
        <fullName evidence="4">phosphoserine phosphatase</fullName>
        <ecNumber evidence="4">3.1.3.3</ecNumber>
    </recommendedName>
</protein>
<dbReference type="EMBL" id="BAFO02000012">
    <property type="protein sequence ID" value="GAD82684.1"/>
    <property type="molecule type" value="Genomic_DNA"/>
</dbReference>
<comment type="similarity">
    <text evidence="3">Belongs to the HAD-like hydrolase superfamily. SerB family.</text>
</comment>
<evidence type="ECO:0000256" key="7">
    <source>
        <dbReference type="ARBA" id="ARBA00022801"/>
    </source>
</evidence>
<evidence type="ECO:0000256" key="1">
    <source>
        <dbReference type="ARBA" id="ARBA00001946"/>
    </source>
</evidence>
<evidence type="ECO:0000256" key="3">
    <source>
        <dbReference type="ARBA" id="ARBA00009184"/>
    </source>
</evidence>
<dbReference type="Pfam" id="PF12710">
    <property type="entry name" value="HAD"/>
    <property type="match status" value="1"/>
</dbReference>
<dbReference type="STRING" id="1824.SAMN05444423_1011396"/>